<evidence type="ECO:0000313" key="1">
    <source>
        <dbReference type="EMBL" id="TKA11867.1"/>
    </source>
</evidence>
<accession>A0A4U0SUX6</accession>
<dbReference type="EMBL" id="SUMC01000006">
    <property type="protein sequence ID" value="TKA11867.1"/>
    <property type="molecule type" value="Genomic_DNA"/>
</dbReference>
<dbReference type="AlphaFoldDB" id="A0A4U0SUX6"/>
<organism evidence="1 2">
    <name type="scientific">Actinacidiphila oryziradicis</name>
    <dbReference type="NCBI Taxonomy" id="2571141"/>
    <lineage>
        <taxon>Bacteria</taxon>
        <taxon>Bacillati</taxon>
        <taxon>Actinomycetota</taxon>
        <taxon>Actinomycetes</taxon>
        <taxon>Kitasatosporales</taxon>
        <taxon>Streptomycetaceae</taxon>
        <taxon>Actinacidiphila</taxon>
    </lineage>
</organism>
<gene>
    <name evidence="1" type="ORF">FCI23_08505</name>
</gene>
<proteinExistence type="predicted"/>
<sequence>MAGVRPQELITRLLQKVVDAEVATESCPQWLLRPGKAECAGAWSAISRIYAALTDLELPELSPPRERRRLDVVLAYADGSHQVLEVDERQHFTTARAISLAHYPETTPLGYNRKAWAGRCQALAGREPGGKFAAACPPLFPGGGGRHRQRAFRDALADLLPPEHGWHPTVRISDSEATGVAYGGDPAGGLRTLLADRGVPTAALAG</sequence>
<dbReference type="OrthoDB" id="4619215at2"/>
<protein>
    <submittedName>
        <fullName evidence="1">Uncharacterized protein</fullName>
    </submittedName>
</protein>
<comment type="caution">
    <text evidence="1">The sequence shown here is derived from an EMBL/GenBank/DDBJ whole genome shotgun (WGS) entry which is preliminary data.</text>
</comment>
<reference evidence="1 2" key="1">
    <citation type="submission" date="2019-04" db="EMBL/GenBank/DDBJ databases">
        <title>Streptomyces oryziradicis sp. nov., a novel actinomycete isolated from rhizosphere soil of rice (Oryza sativa L.).</title>
        <authorList>
            <person name="Li C."/>
        </authorList>
    </citation>
    <scope>NUCLEOTIDE SEQUENCE [LARGE SCALE GENOMIC DNA]</scope>
    <source>
        <strain evidence="1 2">NEAU-C40</strain>
    </source>
</reference>
<dbReference type="Proteomes" id="UP000305778">
    <property type="component" value="Unassembled WGS sequence"/>
</dbReference>
<dbReference type="RefSeq" id="WP_136722863.1">
    <property type="nucleotide sequence ID" value="NZ_JAOPYF010000513.1"/>
</dbReference>
<evidence type="ECO:0000313" key="2">
    <source>
        <dbReference type="Proteomes" id="UP000305778"/>
    </source>
</evidence>
<name>A0A4U0SUX6_9ACTN</name>
<keyword evidence="2" id="KW-1185">Reference proteome</keyword>